<dbReference type="EC" id="2.3.1.9" evidence="8"/>
<sequence length="395" mass="41703">MAKQDIYVVSAVRTAIGAFGGGLKDQASVDLAGKVVAEAVARAGIEPEHIGHSVFGNVVPTERRDLYMARVAALLGGLPATTPALTVNRLCGSGLQAIISAAQQLELGVCQAAVAGGAESMSRTNYWMPAARWGQRMGDGAVLDSMVGALTCPIENVHMGITAENIAEKWNISREDQDLLAMQSHQRAQAAVEAGHFKEQILPILIKGRKGDVVFDQDEHIRMNCTLEDMAKLKPVFKKDGSVTAGNASGLNDAAAAVVLATSDEVERSGLKPMARLVSYAFAGVEPKYMGIGPVPAVKKLLDNAELEVGDIDLWEINEAFAAQALAVVRDLNLPNERVNPNGSGISLGHPIGATGAVITVKALYELQRIKGRYAVVTMCIGGGQGIAALFERVE</sequence>
<dbReference type="Gene3D" id="3.40.47.10">
    <property type="match status" value="2"/>
</dbReference>
<protein>
    <submittedName>
        <fullName evidence="8">Acetyl-CoA C-acyltransferase</fullName>
        <ecNumber evidence="8">2.3.1.9</ecNumber>
    </submittedName>
</protein>
<dbReference type="InterPro" id="IPR016039">
    <property type="entry name" value="Thiolase-like"/>
</dbReference>
<dbReference type="PANTHER" id="PTHR18919:SF107">
    <property type="entry name" value="ACETYL-COA ACETYLTRANSFERASE, CYTOSOLIC"/>
    <property type="match status" value="1"/>
</dbReference>
<evidence type="ECO:0000256" key="2">
    <source>
        <dbReference type="ARBA" id="ARBA00022679"/>
    </source>
</evidence>
<dbReference type="InterPro" id="IPR020617">
    <property type="entry name" value="Thiolase_C"/>
</dbReference>
<feature type="active site" description="Proton acceptor" evidence="4">
    <location>
        <position position="350"/>
    </location>
</feature>
<dbReference type="RefSeq" id="WP_112156575.1">
    <property type="nucleotide sequence ID" value="NZ_QKRX01000001.1"/>
</dbReference>
<dbReference type="InterPro" id="IPR002155">
    <property type="entry name" value="Thiolase"/>
</dbReference>
<dbReference type="GO" id="GO:0044281">
    <property type="term" value="P:small molecule metabolic process"/>
    <property type="evidence" value="ECO:0007669"/>
    <property type="project" value="UniProtKB-ARBA"/>
</dbReference>
<evidence type="ECO:0000313" key="9">
    <source>
        <dbReference type="Proteomes" id="UP000250744"/>
    </source>
</evidence>
<dbReference type="Proteomes" id="UP000250744">
    <property type="component" value="Unassembled WGS sequence"/>
</dbReference>
<evidence type="ECO:0000259" key="7">
    <source>
        <dbReference type="Pfam" id="PF02803"/>
    </source>
</evidence>
<dbReference type="FunFam" id="3.40.47.10:FF:000010">
    <property type="entry name" value="Acetyl-CoA acetyltransferase (Thiolase)"/>
    <property type="match status" value="1"/>
</dbReference>
<evidence type="ECO:0000256" key="3">
    <source>
        <dbReference type="ARBA" id="ARBA00023315"/>
    </source>
</evidence>
<proteinExistence type="inferred from homology"/>
<dbReference type="Pfam" id="PF02803">
    <property type="entry name" value="Thiolase_C"/>
    <property type="match status" value="1"/>
</dbReference>
<evidence type="ECO:0000256" key="5">
    <source>
        <dbReference type="RuleBase" id="RU003557"/>
    </source>
</evidence>
<evidence type="ECO:0000256" key="1">
    <source>
        <dbReference type="ARBA" id="ARBA00010982"/>
    </source>
</evidence>
<dbReference type="PIRSF" id="PIRSF000429">
    <property type="entry name" value="Ac-CoA_Ac_transf"/>
    <property type="match status" value="1"/>
</dbReference>
<dbReference type="PROSITE" id="PS00098">
    <property type="entry name" value="THIOLASE_1"/>
    <property type="match status" value="1"/>
</dbReference>
<dbReference type="NCBIfam" id="NF006552">
    <property type="entry name" value="PRK09051.1"/>
    <property type="match status" value="1"/>
</dbReference>
<dbReference type="InterPro" id="IPR020610">
    <property type="entry name" value="Thiolase_AS"/>
</dbReference>
<accession>A0A364NRE5</accession>
<name>A0A364NRE5_9GAMM</name>
<dbReference type="OrthoDB" id="9764638at2"/>
<dbReference type="GO" id="GO:0003985">
    <property type="term" value="F:acetyl-CoA C-acetyltransferase activity"/>
    <property type="evidence" value="ECO:0007669"/>
    <property type="project" value="UniProtKB-EC"/>
</dbReference>
<dbReference type="AlphaFoldDB" id="A0A364NRE5"/>
<feature type="domain" description="Thiolase C-terminal" evidence="7">
    <location>
        <begin position="271"/>
        <end position="393"/>
    </location>
</feature>
<feature type="active site" description="Acyl-thioester intermediate" evidence="4">
    <location>
        <position position="91"/>
    </location>
</feature>
<dbReference type="NCBIfam" id="TIGR01930">
    <property type="entry name" value="AcCoA-C-Actrans"/>
    <property type="match status" value="1"/>
</dbReference>
<keyword evidence="3 5" id="KW-0012">Acyltransferase</keyword>
<dbReference type="InterPro" id="IPR020615">
    <property type="entry name" value="Thiolase_acyl_enz_int_AS"/>
</dbReference>
<comment type="caution">
    <text evidence="8">The sequence shown here is derived from an EMBL/GenBank/DDBJ whole genome shotgun (WGS) entry which is preliminary data.</text>
</comment>
<dbReference type="CDD" id="cd00751">
    <property type="entry name" value="thiolase"/>
    <property type="match status" value="1"/>
</dbReference>
<feature type="active site" description="Proton acceptor" evidence="4">
    <location>
        <position position="380"/>
    </location>
</feature>
<organism evidence="8 9">
    <name type="scientific">Nitrincola tibetensis</name>
    <dbReference type="NCBI Taxonomy" id="2219697"/>
    <lineage>
        <taxon>Bacteria</taxon>
        <taxon>Pseudomonadati</taxon>
        <taxon>Pseudomonadota</taxon>
        <taxon>Gammaproteobacteria</taxon>
        <taxon>Oceanospirillales</taxon>
        <taxon>Oceanospirillaceae</taxon>
        <taxon>Nitrincola</taxon>
    </lineage>
</organism>
<evidence type="ECO:0000313" key="8">
    <source>
        <dbReference type="EMBL" id="RAU19580.1"/>
    </source>
</evidence>
<dbReference type="PANTHER" id="PTHR18919">
    <property type="entry name" value="ACETYL-COA C-ACYLTRANSFERASE"/>
    <property type="match status" value="1"/>
</dbReference>
<dbReference type="SUPFAM" id="SSF53901">
    <property type="entry name" value="Thiolase-like"/>
    <property type="match status" value="2"/>
</dbReference>
<gene>
    <name evidence="8" type="ORF">DN062_00385</name>
</gene>
<reference evidence="8 9" key="1">
    <citation type="submission" date="2018-06" db="EMBL/GenBank/DDBJ databases">
        <title>Nitrincola tibetense sp. nov., isolated from Lake XuguoCo on Tibetan Plateau.</title>
        <authorList>
            <person name="Xing P."/>
        </authorList>
    </citation>
    <scope>NUCLEOTIDE SEQUENCE [LARGE SCALE GENOMIC DNA]</scope>
    <source>
        <strain evidence="9">xg18</strain>
    </source>
</reference>
<feature type="domain" description="Thiolase N-terminal" evidence="6">
    <location>
        <begin position="6"/>
        <end position="263"/>
    </location>
</feature>
<evidence type="ECO:0000259" key="6">
    <source>
        <dbReference type="Pfam" id="PF00108"/>
    </source>
</evidence>
<keyword evidence="2 5" id="KW-0808">Transferase</keyword>
<dbReference type="PROSITE" id="PS00099">
    <property type="entry name" value="THIOLASE_3"/>
    <property type="match status" value="1"/>
</dbReference>
<dbReference type="Pfam" id="PF00108">
    <property type="entry name" value="Thiolase_N"/>
    <property type="match status" value="1"/>
</dbReference>
<dbReference type="InterPro" id="IPR020616">
    <property type="entry name" value="Thiolase_N"/>
</dbReference>
<dbReference type="EMBL" id="QKRX01000001">
    <property type="protein sequence ID" value="RAU19580.1"/>
    <property type="molecule type" value="Genomic_DNA"/>
</dbReference>
<evidence type="ECO:0000256" key="4">
    <source>
        <dbReference type="PIRSR" id="PIRSR000429-1"/>
    </source>
</evidence>
<comment type="similarity">
    <text evidence="1 5">Belongs to the thiolase-like superfamily. Thiolase family.</text>
</comment>
<keyword evidence="9" id="KW-1185">Reference proteome</keyword>